<feature type="region of interest" description="Disordered" evidence="1">
    <location>
        <begin position="1"/>
        <end position="108"/>
    </location>
</feature>
<feature type="compositionally biased region" description="Low complexity" evidence="1">
    <location>
        <begin position="13"/>
        <end position="55"/>
    </location>
</feature>
<sequence length="272" mass="29224">MAPSSPPSRTANRRSLLPPQQQQQQQQSPARSLAAAINAASHVATSPLLSSASSPGLQHSRSARHVFSAPSPSPPVSRTSTPPAPPTTMPAATATPVPPGEGEQTSHERMWDEMQQKLEEVELSADHVFGAEHARSLESLRSAQVQLAQAWMRTEEDELDNKHSEFGKKAFAGATAMSPPRAERAGGLFGREAEGGEGDGDGEGEDGEDTENDVLLARKRRLANDEHFNRIAMSVVDVTRKLEDVARAMDDVELESRSIWAGSSESDGSSMR</sequence>
<feature type="region of interest" description="Disordered" evidence="1">
    <location>
        <begin position="171"/>
        <end position="211"/>
    </location>
</feature>
<gene>
    <name evidence="2" type="ORF">Q9L58_002416</name>
</gene>
<dbReference type="EMBL" id="JBBBZM010000021">
    <property type="protein sequence ID" value="KAL0638480.1"/>
    <property type="molecule type" value="Genomic_DNA"/>
</dbReference>
<dbReference type="Pfam" id="PF17242">
    <property type="entry name" value="DUF5315"/>
    <property type="match status" value="1"/>
</dbReference>
<comment type="caution">
    <text evidence="2">The sequence shown here is derived from an EMBL/GenBank/DDBJ whole genome shotgun (WGS) entry which is preliminary data.</text>
</comment>
<name>A0ABR3GRD4_9PEZI</name>
<reference evidence="2 3" key="1">
    <citation type="submission" date="2024-02" db="EMBL/GenBank/DDBJ databases">
        <title>Discinaceae phylogenomics.</title>
        <authorList>
            <person name="Dirks A.C."/>
            <person name="James T.Y."/>
        </authorList>
    </citation>
    <scope>NUCLEOTIDE SEQUENCE [LARGE SCALE GENOMIC DNA]</scope>
    <source>
        <strain evidence="2 3">ACD0624</strain>
    </source>
</reference>
<evidence type="ECO:0000256" key="1">
    <source>
        <dbReference type="SAM" id="MobiDB-lite"/>
    </source>
</evidence>
<accession>A0ABR3GRD4</accession>
<organism evidence="2 3">
    <name type="scientific">Discina gigas</name>
    <dbReference type="NCBI Taxonomy" id="1032678"/>
    <lineage>
        <taxon>Eukaryota</taxon>
        <taxon>Fungi</taxon>
        <taxon>Dikarya</taxon>
        <taxon>Ascomycota</taxon>
        <taxon>Pezizomycotina</taxon>
        <taxon>Pezizomycetes</taxon>
        <taxon>Pezizales</taxon>
        <taxon>Discinaceae</taxon>
        <taxon>Discina</taxon>
    </lineage>
</organism>
<evidence type="ECO:0000313" key="2">
    <source>
        <dbReference type="EMBL" id="KAL0638480.1"/>
    </source>
</evidence>
<feature type="compositionally biased region" description="Acidic residues" evidence="1">
    <location>
        <begin position="195"/>
        <end position="211"/>
    </location>
</feature>
<keyword evidence="3" id="KW-1185">Reference proteome</keyword>
<evidence type="ECO:0000313" key="3">
    <source>
        <dbReference type="Proteomes" id="UP001447188"/>
    </source>
</evidence>
<protein>
    <submittedName>
        <fullName evidence="2">Uncharacterized protein</fullName>
    </submittedName>
</protein>
<dbReference type="Proteomes" id="UP001447188">
    <property type="component" value="Unassembled WGS sequence"/>
</dbReference>
<proteinExistence type="predicted"/>